<dbReference type="Proteomes" id="UP001610818">
    <property type="component" value="Unassembled WGS sequence"/>
</dbReference>
<protein>
    <recommendedName>
        <fullName evidence="3">Cytotoxic translational repressor of toxin-antitoxin stability system</fullName>
    </recommendedName>
</protein>
<evidence type="ECO:0000313" key="2">
    <source>
        <dbReference type="Proteomes" id="UP001610818"/>
    </source>
</evidence>
<sequence>MTYELIVPPSIRRQITDLPLSDQAELIALFDRLPAEAEQVTDPYGLEVPNSPVRMRTAGLARLIVVITLNATEVTVTVVRVYDPLCE</sequence>
<reference evidence="1 2" key="1">
    <citation type="submission" date="2024-10" db="EMBL/GenBank/DDBJ databases">
        <title>The Natural Products Discovery Center: Release of the First 8490 Sequenced Strains for Exploring Actinobacteria Biosynthetic Diversity.</title>
        <authorList>
            <person name="Kalkreuter E."/>
            <person name="Kautsar S.A."/>
            <person name="Yang D."/>
            <person name="Bader C.D."/>
            <person name="Teijaro C.N."/>
            <person name="Fluegel L."/>
            <person name="Davis C.M."/>
            <person name="Simpson J.R."/>
            <person name="Lauterbach L."/>
            <person name="Steele A.D."/>
            <person name="Gui C."/>
            <person name="Meng S."/>
            <person name="Li G."/>
            <person name="Viehrig K."/>
            <person name="Ye F."/>
            <person name="Su P."/>
            <person name="Kiefer A.F."/>
            <person name="Nichols A."/>
            <person name="Cepeda A.J."/>
            <person name="Yan W."/>
            <person name="Fan B."/>
            <person name="Jiang Y."/>
            <person name="Adhikari A."/>
            <person name="Zheng C.-J."/>
            <person name="Schuster L."/>
            <person name="Cowan T.M."/>
            <person name="Smanski M.J."/>
            <person name="Chevrette M.G."/>
            <person name="De Carvalho L.P.S."/>
            <person name="Shen B."/>
        </authorList>
    </citation>
    <scope>NUCLEOTIDE SEQUENCE [LARGE SCALE GENOMIC DNA]</scope>
    <source>
        <strain evidence="1 2">NPDC017990</strain>
    </source>
</reference>
<evidence type="ECO:0008006" key="3">
    <source>
        <dbReference type="Google" id="ProtNLM"/>
    </source>
</evidence>
<accession>A0ABW7R386</accession>
<comment type="caution">
    <text evidence="1">The sequence shown here is derived from an EMBL/GenBank/DDBJ whole genome shotgun (WGS) entry which is preliminary data.</text>
</comment>
<dbReference type="EMBL" id="JBIRGQ010000014">
    <property type="protein sequence ID" value="MFH8551721.1"/>
    <property type="molecule type" value="Genomic_DNA"/>
</dbReference>
<organism evidence="1 2">
    <name type="scientific">Streptomyces longisporoflavus</name>
    <dbReference type="NCBI Taxonomy" id="28044"/>
    <lineage>
        <taxon>Bacteria</taxon>
        <taxon>Bacillati</taxon>
        <taxon>Actinomycetota</taxon>
        <taxon>Actinomycetes</taxon>
        <taxon>Kitasatosporales</taxon>
        <taxon>Streptomycetaceae</taxon>
        <taxon>Streptomyces</taxon>
    </lineage>
</organism>
<gene>
    <name evidence="1" type="ORF">ACH4F9_42775</name>
</gene>
<evidence type="ECO:0000313" key="1">
    <source>
        <dbReference type="EMBL" id="MFH8551721.1"/>
    </source>
</evidence>
<name>A0ABW7R386_9ACTN</name>
<keyword evidence="2" id="KW-1185">Reference proteome</keyword>
<dbReference type="RefSeq" id="WP_397718777.1">
    <property type="nucleotide sequence ID" value="NZ_JBIRGN010000014.1"/>
</dbReference>
<proteinExistence type="predicted"/>